<evidence type="ECO:0000313" key="2">
    <source>
        <dbReference type="Proteomes" id="UP000755551"/>
    </source>
</evidence>
<gene>
    <name evidence="1" type="ORF">KTN04_11130</name>
</gene>
<name>A0ABS6MCD1_9GAMM</name>
<organism evidence="1 2">
    <name type="scientific">Marinobacterium weihaiense</name>
    <dbReference type="NCBI Taxonomy" id="2851016"/>
    <lineage>
        <taxon>Bacteria</taxon>
        <taxon>Pseudomonadati</taxon>
        <taxon>Pseudomonadota</taxon>
        <taxon>Gammaproteobacteria</taxon>
        <taxon>Oceanospirillales</taxon>
        <taxon>Oceanospirillaceae</taxon>
        <taxon>Marinobacterium</taxon>
    </lineage>
</organism>
<comment type="caution">
    <text evidence="1">The sequence shown here is derived from an EMBL/GenBank/DDBJ whole genome shotgun (WGS) entry which is preliminary data.</text>
</comment>
<keyword evidence="2" id="KW-1185">Reference proteome</keyword>
<proteinExistence type="predicted"/>
<accession>A0ABS6MCD1</accession>
<dbReference type="RefSeq" id="WP_217335303.1">
    <property type="nucleotide sequence ID" value="NZ_JAHQZT010000013.1"/>
</dbReference>
<evidence type="ECO:0000313" key="1">
    <source>
        <dbReference type="EMBL" id="MBV0933895.1"/>
    </source>
</evidence>
<reference evidence="1 2" key="1">
    <citation type="submission" date="2021-06" db="EMBL/GenBank/DDBJ databases">
        <title>Bacterium isolated from marine sediment.</title>
        <authorList>
            <person name="Zhu K.-L."/>
            <person name="Du Z.-J."/>
            <person name="Liang Q.-Y."/>
        </authorList>
    </citation>
    <scope>NUCLEOTIDE SEQUENCE [LARGE SCALE GENOMIC DNA]</scope>
    <source>
        <strain evidence="1 2">A346</strain>
    </source>
</reference>
<protein>
    <submittedName>
        <fullName evidence="1">Pyridoxamine 5'-phosphate oxidase family protein</fullName>
    </submittedName>
</protein>
<dbReference type="EMBL" id="JAHQZT010000013">
    <property type="protein sequence ID" value="MBV0933895.1"/>
    <property type="molecule type" value="Genomic_DNA"/>
</dbReference>
<dbReference type="Proteomes" id="UP000755551">
    <property type="component" value="Unassembled WGS sequence"/>
</dbReference>
<sequence length="85" mass="9718">MNPYIGLLFIDFENAQRIRVNGKAQVSADDPLRAEYPGSVFIIRVKAERIFPNCPRYIHKMQLVEYSVYGSKGRLHTASSCLEDI</sequence>